<evidence type="ECO:0000313" key="3">
    <source>
        <dbReference type="Proteomes" id="UP000000933"/>
    </source>
</evidence>
<sequence length="127" mass="14430">MSDFLPRMEIYCPECEWEPPSSATWTCECGHSWHTFDTHGRCPECGTVWRETQCHECRAWSPHHDWYHDLPPVDVDAVTEGQEAPLTEGGHHRSRLRSGARLRGPGAPDRFPAVTTATARAPRRVLP</sequence>
<organism evidence="2 3">
    <name type="scientific">Salinibacter ruber (strain M8)</name>
    <dbReference type="NCBI Taxonomy" id="761659"/>
    <lineage>
        <taxon>Bacteria</taxon>
        <taxon>Pseudomonadati</taxon>
        <taxon>Rhodothermota</taxon>
        <taxon>Rhodothermia</taxon>
        <taxon>Rhodothermales</taxon>
        <taxon>Salinibacteraceae</taxon>
        <taxon>Salinibacter</taxon>
    </lineage>
</organism>
<dbReference type="KEGG" id="srm:SRM_02770"/>
<gene>
    <name evidence="2" type="ordered locus">SRM_02770</name>
</gene>
<name>D5HCD6_SALRM</name>
<evidence type="ECO:0000313" key="2">
    <source>
        <dbReference type="EMBL" id="CBH25691.1"/>
    </source>
</evidence>
<dbReference type="Proteomes" id="UP000000933">
    <property type="component" value="Chromosome"/>
</dbReference>
<protein>
    <submittedName>
        <fullName evidence="2">Uncharacterized protein</fullName>
    </submittedName>
</protein>
<feature type="region of interest" description="Disordered" evidence="1">
    <location>
        <begin position="82"/>
        <end position="127"/>
    </location>
</feature>
<feature type="compositionally biased region" description="Low complexity" evidence="1">
    <location>
        <begin position="101"/>
        <end position="120"/>
    </location>
</feature>
<reference evidence="3" key="2">
    <citation type="submission" date="2010-04" db="EMBL/GenBank/DDBJ databases">
        <title>Genome sequence of Salinibacter ruber M8.</title>
        <authorList>
            <consortium name="Genoscope"/>
        </authorList>
    </citation>
    <scope>NUCLEOTIDE SEQUENCE [LARGE SCALE GENOMIC DNA]</scope>
    <source>
        <strain evidence="3">M8</strain>
    </source>
</reference>
<dbReference type="HOGENOM" id="CLU_2048089_0_0_10"/>
<dbReference type="EMBL" id="FP565814">
    <property type="protein sequence ID" value="CBH25691.1"/>
    <property type="molecule type" value="Genomic_DNA"/>
</dbReference>
<accession>D5HCD6</accession>
<reference evidence="2 3" key="1">
    <citation type="journal article" date="2010" name="ISME J.">
        <title>Fine-scale evolution: genomic, phenotypic and ecological differentiation in two coexisting Salinibacter ruber strains.</title>
        <authorList>
            <person name="Pena A."/>
            <person name="Teeling H."/>
            <person name="Huerta-Cepas J."/>
            <person name="Santos F."/>
            <person name="Yarza P."/>
            <person name="Brito-Echeverria J."/>
            <person name="Lucio M."/>
            <person name="Schmitt-Kopplin P."/>
            <person name="Meseguer I."/>
            <person name="Schenowitz C."/>
            <person name="Dossat C."/>
            <person name="Barbe V."/>
            <person name="Dopazo J."/>
            <person name="Rossello-Mora R."/>
            <person name="Schuler M."/>
            <person name="Glockner F.O."/>
            <person name="Amann R."/>
            <person name="Gabaldon T."/>
            <person name="Anton J."/>
        </authorList>
    </citation>
    <scope>NUCLEOTIDE SEQUENCE [LARGE SCALE GENOMIC DNA]</scope>
    <source>
        <strain evidence="2 3">M8</strain>
    </source>
</reference>
<dbReference type="AlphaFoldDB" id="D5HCD6"/>
<proteinExistence type="predicted"/>
<evidence type="ECO:0000256" key="1">
    <source>
        <dbReference type="SAM" id="MobiDB-lite"/>
    </source>
</evidence>